<organism evidence="2 3">
    <name type="scientific">Rhizobium phage Pasto</name>
    <dbReference type="NCBI Taxonomy" id="2767575"/>
    <lineage>
        <taxon>Viruses</taxon>
        <taxon>Duplodnaviria</taxon>
        <taxon>Heunggongvirae</taxon>
        <taxon>Uroviricota</taxon>
        <taxon>Caudoviricetes</taxon>
        <taxon>Autographivirales</taxon>
        <taxon>Autographivirales incertae sedis</taxon>
        <taxon>Pastovirus</taxon>
        <taxon>Pastovirus pasto</taxon>
    </lineage>
</organism>
<evidence type="ECO:0008006" key="4">
    <source>
        <dbReference type="Google" id="ProtNLM"/>
    </source>
</evidence>
<evidence type="ECO:0000313" key="2">
    <source>
        <dbReference type="EMBL" id="QOV06128.1"/>
    </source>
</evidence>
<keyword evidence="3" id="KW-1185">Reference proteome</keyword>
<evidence type="ECO:0000256" key="1">
    <source>
        <dbReference type="SAM" id="Phobius"/>
    </source>
</evidence>
<accession>A0A7S6R6Z5</accession>
<reference evidence="2 3" key="1">
    <citation type="submission" date="2020-07" db="EMBL/GenBank/DDBJ databases">
        <title>Complete genome sequence of Rhizobium japonicum phage Pasto.</title>
        <authorList>
            <person name="Manuel N.S."/>
            <person name="Ravindran A."/>
            <person name="Newkirk H."/>
            <person name="Gonzalez C."/>
            <person name="Young R."/>
            <person name="Liu M."/>
        </authorList>
    </citation>
    <scope>NUCLEOTIDE SEQUENCE [LARGE SCALE GENOMIC DNA]</scope>
</reference>
<dbReference type="EMBL" id="MT708545">
    <property type="protein sequence ID" value="QOV06128.1"/>
    <property type="molecule type" value="Genomic_DNA"/>
</dbReference>
<dbReference type="Proteomes" id="UP000593603">
    <property type="component" value="Segment"/>
</dbReference>
<sequence>MDNATTAVAASAVASPVWLPWLQTASQVAATLAPIIGVIWLLVQIWSKIVETRRRKADG</sequence>
<name>A0A7S6R6Z5_9CAUD</name>
<protein>
    <recommendedName>
        <fullName evidence="4">Holin</fullName>
    </recommendedName>
</protein>
<gene>
    <name evidence="2" type="ORF">CPT_Pasto_054</name>
</gene>
<feature type="transmembrane region" description="Helical" evidence="1">
    <location>
        <begin position="24"/>
        <end position="46"/>
    </location>
</feature>
<keyword evidence="1" id="KW-0472">Membrane</keyword>
<proteinExistence type="predicted"/>
<keyword evidence="1" id="KW-0812">Transmembrane</keyword>
<keyword evidence="1" id="KW-1133">Transmembrane helix</keyword>
<evidence type="ECO:0000313" key="3">
    <source>
        <dbReference type="Proteomes" id="UP000593603"/>
    </source>
</evidence>